<keyword evidence="3" id="KW-0931">ER-Golgi transport</keyword>
<dbReference type="Pfam" id="PF04628">
    <property type="entry name" value="Sedlin_N"/>
    <property type="match status" value="1"/>
</dbReference>
<evidence type="ECO:0000313" key="5">
    <source>
        <dbReference type="Proteomes" id="UP000606786"/>
    </source>
</evidence>
<dbReference type="GO" id="GO:0006888">
    <property type="term" value="P:endoplasmic reticulum to Golgi vesicle-mediated transport"/>
    <property type="evidence" value="ECO:0007669"/>
    <property type="project" value="InterPro"/>
</dbReference>
<evidence type="ECO:0000256" key="2">
    <source>
        <dbReference type="ARBA" id="ARBA00006626"/>
    </source>
</evidence>
<dbReference type="EMBL" id="CAJHJT010000034">
    <property type="protein sequence ID" value="CAD7002977.1"/>
    <property type="molecule type" value="Genomic_DNA"/>
</dbReference>
<organism evidence="4 5">
    <name type="scientific">Ceratitis capitata</name>
    <name type="common">Mediterranean fruit fly</name>
    <name type="synonym">Tephritis capitata</name>
    <dbReference type="NCBI Taxonomy" id="7213"/>
    <lineage>
        <taxon>Eukaryota</taxon>
        <taxon>Metazoa</taxon>
        <taxon>Ecdysozoa</taxon>
        <taxon>Arthropoda</taxon>
        <taxon>Hexapoda</taxon>
        <taxon>Insecta</taxon>
        <taxon>Pterygota</taxon>
        <taxon>Neoptera</taxon>
        <taxon>Endopterygota</taxon>
        <taxon>Diptera</taxon>
        <taxon>Brachycera</taxon>
        <taxon>Muscomorpha</taxon>
        <taxon>Tephritoidea</taxon>
        <taxon>Tephritidae</taxon>
        <taxon>Ceratitis</taxon>
        <taxon>Ceratitis</taxon>
    </lineage>
</organism>
<evidence type="ECO:0000313" key="4">
    <source>
        <dbReference type="EMBL" id="CAD7002977.1"/>
    </source>
</evidence>
<dbReference type="Proteomes" id="UP000606786">
    <property type="component" value="Unassembled WGS sequence"/>
</dbReference>
<evidence type="ECO:0000256" key="3">
    <source>
        <dbReference type="ARBA" id="ARBA00022892"/>
    </source>
</evidence>
<reference evidence="4" key="1">
    <citation type="submission" date="2020-11" db="EMBL/GenBank/DDBJ databases">
        <authorList>
            <person name="Whitehead M."/>
        </authorList>
    </citation>
    <scope>NUCLEOTIDE SEQUENCE</scope>
    <source>
        <strain evidence="4">EGII</strain>
    </source>
</reference>
<dbReference type="InterPro" id="IPR006722">
    <property type="entry name" value="Sedlin"/>
</dbReference>
<sequence length="106" mass="12489">MATYYFVIVGHEDNPLFEMEFSTVNKEMRKDDSRHLSQFIAHAALDLVDEHKWRTGNMQLKSIDRFNQWFVSAFVSASQVRFIIVHDNKNDDVILNIAENKIKEKD</sequence>
<keyword evidence="5" id="KW-1185">Reference proteome</keyword>
<comment type="similarity">
    <text evidence="2">Belongs to the TRAPP small subunits family. Sedlin subfamily.</text>
</comment>
<dbReference type="OrthoDB" id="10252102at2759"/>
<comment type="subcellular location">
    <subcellularLocation>
        <location evidence="1">Cytoplasm</location>
        <location evidence="1">Perinuclear region</location>
    </subcellularLocation>
</comment>
<name>A0A811UZA5_CERCA</name>
<protein>
    <submittedName>
        <fullName evidence="4">(Mediterranean fruit fly) hypothetical protein</fullName>
    </submittedName>
</protein>
<dbReference type="InterPro" id="IPR011012">
    <property type="entry name" value="Longin-like_dom_sf"/>
</dbReference>
<comment type="caution">
    <text evidence="4">The sequence shown here is derived from an EMBL/GenBank/DDBJ whole genome shotgun (WGS) entry which is preliminary data.</text>
</comment>
<proteinExistence type="inferred from homology"/>
<dbReference type="GO" id="GO:0048471">
    <property type="term" value="C:perinuclear region of cytoplasm"/>
    <property type="evidence" value="ECO:0007669"/>
    <property type="project" value="UniProtKB-SubCell"/>
</dbReference>
<dbReference type="PANTHER" id="PTHR12403">
    <property type="entry name" value="TRAFFICKING PROTEIN PARTICLE COMPLEX SUBUNIT 2"/>
    <property type="match status" value="1"/>
</dbReference>
<dbReference type="Gene3D" id="3.30.450.70">
    <property type="match status" value="1"/>
</dbReference>
<gene>
    <name evidence="4" type="ORF">CCAP1982_LOCUS11440</name>
</gene>
<dbReference type="CDD" id="cd14825">
    <property type="entry name" value="TRAPPC2_sedlin"/>
    <property type="match status" value="1"/>
</dbReference>
<evidence type="ECO:0000256" key="1">
    <source>
        <dbReference type="ARBA" id="ARBA00004556"/>
    </source>
</evidence>
<dbReference type="AlphaFoldDB" id="A0A811UZA5"/>
<keyword evidence="3" id="KW-0813">Transport</keyword>
<dbReference type="SUPFAM" id="SSF64356">
    <property type="entry name" value="SNARE-like"/>
    <property type="match status" value="1"/>
</dbReference>
<accession>A0A811UZA5</accession>